<dbReference type="InterPro" id="IPR000835">
    <property type="entry name" value="HTH_MarR-typ"/>
</dbReference>
<dbReference type="Proteomes" id="UP000625283">
    <property type="component" value="Unassembled WGS sequence"/>
</dbReference>
<dbReference type="RefSeq" id="WP_202101238.1">
    <property type="nucleotide sequence ID" value="NZ_JAERTY010000001.1"/>
</dbReference>
<organism evidence="2 3">
    <name type="scientific">Sphingobacterium faecale</name>
    <dbReference type="NCBI Taxonomy" id="2803775"/>
    <lineage>
        <taxon>Bacteria</taxon>
        <taxon>Pseudomonadati</taxon>
        <taxon>Bacteroidota</taxon>
        <taxon>Sphingobacteriia</taxon>
        <taxon>Sphingobacteriales</taxon>
        <taxon>Sphingobacteriaceae</taxon>
        <taxon>Sphingobacterium</taxon>
    </lineage>
</organism>
<dbReference type="PANTHER" id="PTHR33164:SF89">
    <property type="entry name" value="MARR FAMILY REGULATORY PROTEIN"/>
    <property type="match status" value="1"/>
</dbReference>
<reference evidence="2 3" key="1">
    <citation type="submission" date="2021-01" db="EMBL/GenBank/DDBJ databases">
        <title>C459-1 draft genome sequence.</title>
        <authorList>
            <person name="Zhang X.-F."/>
        </authorList>
    </citation>
    <scope>NUCLEOTIDE SEQUENCE [LARGE SCALE GENOMIC DNA]</scope>
    <source>
        <strain evidence="3">C459-1</strain>
    </source>
</reference>
<protein>
    <submittedName>
        <fullName evidence="2">Winged helix-turn-helix transcriptional regulator</fullName>
    </submittedName>
</protein>
<sequence length="204" mass="23751">MNRSDFDLEQQNSNIESKIVASLERITQSFRVLLWRQSKEFPLTPTQIQLLIFLLHHDAENRKVSYLAEEFNMTKATISETVKTLEQKVLIVKEYEEQDTRSYTIRLTDKGRKIARQTSLFTEEIRTPIHKLNDTSKEILLSSLLEIITHLNQSGIISVQRMCINCSYYQSSDNGTLHYCRLLNQTLASTDLRIDCPEHQTKSL</sequence>
<accession>A0ABS1QYC3</accession>
<evidence type="ECO:0000313" key="2">
    <source>
        <dbReference type="EMBL" id="MBL1407434.1"/>
    </source>
</evidence>
<name>A0ABS1QYC3_9SPHI</name>
<dbReference type="SMART" id="SM00347">
    <property type="entry name" value="HTH_MARR"/>
    <property type="match status" value="1"/>
</dbReference>
<gene>
    <name evidence="2" type="ORF">JKG61_01585</name>
</gene>
<dbReference type="PANTHER" id="PTHR33164">
    <property type="entry name" value="TRANSCRIPTIONAL REGULATOR, MARR FAMILY"/>
    <property type="match status" value="1"/>
</dbReference>
<dbReference type="PROSITE" id="PS50995">
    <property type="entry name" value="HTH_MARR_2"/>
    <property type="match status" value="1"/>
</dbReference>
<dbReference type="InterPro" id="IPR039422">
    <property type="entry name" value="MarR/SlyA-like"/>
</dbReference>
<dbReference type="SUPFAM" id="SSF46785">
    <property type="entry name" value="Winged helix' DNA-binding domain"/>
    <property type="match status" value="1"/>
</dbReference>
<evidence type="ECO:0000313" key="3">
    <source>
        <dbReference type="Proteomes" id="UP000625283"/>
    </source>
</evidence>
<dbReference type="Gene3D" id="1.10.10.10">
    <property type="entry name" value="Winged helix-like DNA-binding domain superfamily/Winged helix DNA-binding domain"/>
    <property type="match status" value="1"/>
</dbReference>
<comment type="caution">
    <text evidence="2">The sequence shown here is derived from an EMBL/GenBank/DDBJ whole genome shotgun (WGS) entry which is preliminary data.</text>
</comment>
<proteinExistence type="predicted"/>
<dbReference type="InterPro" id="IPR036390">
    <property type="entry name" value="WH_DNA-bd_sf"/>
</dbReference>
<dbReference type="InterPro" id="IPR036388">
    <property type="entry name" value="WH-like_DNA-bd_sf"/>
</dbReference>
<feature type="domain" description="HTH marR-type" evidence="1">
    <location>
        <begin position="16"/>
        <end position="153"/>
    </location>
</feature>
<dbReference type="Pfam" id="PF12802">
    <property type="entry name" value="MarR_2"/>
    <property type="match status" value="1"/>
</dbReference>
<keyword evidence="3" id="KW-1185">Reference proteome</keyword>
<evidence type="ECO:0000259" key="1">
    <source>
        <dbReference type="PROSITE" id="PS50995"/>
    </source>
</evidence>
<dbReference type="EMBL" id="JAERTY010000001">
    <property type="protein sequence ID" value="MBL1407434.1"/>
    <property type="molecule type" value="Genomic_DNA"/>
</dbReference>